<protein>
    <submittedName>
        <fullName evidence="3">Uncharacterized protein</fullName>
    </submittedName>
</protein>
<reference evidence="3" key="1">
    <citation type="journal article" date="2022" name="bioRxiv">
        <title>Discovery and biosynthetic assessment of Streptomyces ortus sp nov. isolated from a deep-sea sponge.</title>
        <authorList>
            <person name="Williams S.E."/>
        </authorList>
    </citation>
    <scope>NUCLEOTIDE SEQUENCE</scope>
    <source>
        <strain evidence="3">A15ISP2-DRY2</strain>
    </source>
</reference>
<dbReference type="EMBL" id="JAIFZO010000002">
    <property type="protein sequence ID" value="MCX4238380.1"/>
    <property type="molecule type" value="Genomic_DNA"/>
</dbReference>
<keyword evidence="4" id="KW-1185">Reference proteome</keyword>
<gene>
    <name evidence="3" type="ORF">K3769_37530</name>
</gene>
<comment type="caution">
    <text evidence="3">The sequence shown here is derived from an EMBL/GenBank/DDBJ whole genome shotgun (WGS) entry which is preliminary data.</text>
</comment>
<name>A0ABT3VI89_9ACTN</name>
<keyword evidence="2" id="KW-1133">Transmembrane helix</keyword>
<feature type="transmembrane region" description="Helical" evidence="2">
    <location>
        <begin position="76"/>
        <end position="96"/>
    </location>
</feature>
<organism evidence="3 4">
    <name type="scientific">Streptomyces ortus</name>
    <dbReference type="NCBI Taxonomy" id="2867268"/>
    <lineage>
        <taxon>Bacteria</taxon>
        <taxon>Bacillati</taxon>
        <taxon>Actinomycetota</taxon>
        <taxon>Actinomycetes</taxon>
        <taxon>Kitasatosporales</taxon>
        <taxon>Streptomycetaceae</taxon>
        <taxon>Streptomyces</taxon>
    </lineage>
</organism>
<evidence type="ECO:0000313" key="4">
    <source>
        <dbReference type="Proteomes" id="UP001165590"/>
    </source>
</evidence>
<keyword evidence="2" id="KW-0472">Membrane</keyword>
<keyword evidence="2" id="KW-0812">Transmembrane</keyword>
<accession>A0ABT3VI89</accession>
<evidence type="ECO:0000256" key="1">
    <source>
        <dbReference type="SAM" id="MobiDB-lite"/>
    </source>
</evidence>
<proteinExistence type="predicted"/>
<dbReference type="Proteomes" id="UP001165590">
    <property type="component" value="Unassembled WGS sequence"/>
</dbReference>
<evidence type="ECO:0000313" key="3">
    <source>
        <dbReference type="EMBL" id="MCX4238380.1"/>
    </source>
</evidence>
<evidence type="ECO:0000256" key="2">
    <source>
        <dbReference type="SAM" id="Phobius"/>
    </source>
</evidence>
<dbReference type="RefSeq" id="WP_267030676.1">
    <property type="nucleotide sequence ID" value="NZ_JAIFZO010000002.1"/>
</dbReference>
<feature type="region of interest" description="Disordered" evidence="1">
    <location>
        <begin position="40"/>
        <end position="65"/>
    </location>
</feature>
<sequence length="101" mass="10372">MTMGDGGGPPVFFARAPATSWPDDGSDCRWCSILLGPASSAAGSTPGEHGRVPFTGWRPDGLRGRSERVRPVMPRLAARAVSAVAAVVSVLALVAWGRAGA</sequence>